<protein>
    <submittedName>
        <fullName evidence="2">Uncharacterized protein</fullName>
    </submittedName>
</protein>
<accession>A0ABN1DH51</accession>
<reference evidence="2 3" key="1">
    <citation type="journal article" date="2019" name="Int. J. Syst. Evol. Microbiol.">
        <title>The Global Catalogue of Microorganisms (GCM) 10K type strain sequencing project: providing services to taxonomists for standard genome sequencing and annotation.</title>
        <authorList>
            <consortium name="The Broad Institute Genomics Platform"/>
            <consortium name="The Broad Institute Genome Sequencing Center for Infectious Disease"/>
            <person name="Wu L."/>
            <person name="Ma J."/>
        </authorList>
    </citation>
    <scope>NUCLEOTIDE SEQUENCE [LARGE SCALE GENOMIC DNA]</scope>
    <source>
        <strain evidence="2 3">JCM 10667</strain>
    </source>
</reference>
<dbReference type="EMBL" id="BAAAHD010000001">
    <property type="protein sequence ID" value="GAA0543490.1"/>
    <property type="molecule type" value="Genomic_DNA"/>
</dbReference>
<feature type="region of interest" description="Disordered" evidence="1">
    <location>
        <begin position="37"/>
        <end position="59"/>
    </location>
</feature>
<name>A0ABN1DH51_9ACTN</name>
<sequence>MWAVLRGGVRRVVRVGGRDDSPLLGGAGLPGWSVPDGQWGAGGGLDGRAQDRASQQEDGTIRVLTVTTHSEERS</sequence>
<proteinExistence type="predicted"/>
<dbReference type="Proteomes" id="UP001501427">
    <property type="component" value="Unassembled WGS sequence"/>
</dbReference>
<keyword evidence="3" id="KW-1185">Reference proteome</keyword>
<evidence type="ECO:0000313" key="2">
    <source>
        <dbReference type="EMBL" id="GAA0543490.1"/>
    </source>
</evidence>
<organism evidence="2 3">
    <name type="scientific">Actinomadura livida</name>
    <dbReference type="NCBI Taxonomy" id="79909"/>
    <lineage>
        <taxon>Bacteria</taxon>
        <taxon>Bacillati</taxon>
        <taxon>Actinomycetota</taxon>
        <taxon>Actinomycetes</taxon>
        <taxon>Streptosporangiales</taxon>
        <taxon>Thermomonosporaceae</taxon>
        <taxon>Actinomadura</taxon>
    </lineage>
</organism>
<evidence type="ECO:0000313" key="3">
    <source>
        <dbReference type="Proteomes" id="UP001501427"/>
    </source>
</evidence>
<evidence type="ECO:0000256" key="1">
    <source>
        <dbReference type="SAM" id="MobiDB-lite"/>
    </source>
</evidence>
<comment type="caution">
    <text evidence="2">The sequence shown here is derived from an EMBL/GenBank/DDBJ whole genome shotgun (WGS) entry which is preliminary data.</text>
</comment>
<gene>
    <name evidence="2" type="ORF">GCM10009546_01930</name>
</gene>